<comment type="similarity">
    <text evidence="7">Belongs to the binding-protein-dependent transport system permease family.</text>
</comment>
<evidence type="ECO:0000256" key="3">
    <source>
        <dbReference type="ARBA" id="ARBA00022475"/>
    </source>
</evidence>
<dbReference type="InterPro" id="IPR000515">
    <property type="entry name" value="MetI-like"/>
</dbReference>
<feature type="transmembrane region" description="Helical" evidence="7">
    <location>
        <begin position="134"/>
        <end position="158"/>
    </location>
</feature>
<gene>
    <name evidence="9" type="ORF">FHU33_3351</name>
</gene>
<evidence type="ECO:0000256" key="6">
    <source>
        <dbReference type="ARBA" id="ARBA00023136"/>
    </source>
</evidence>
<keyword evidence="10" id="KW-1185">Reference proteome</keyword>
<name>A0A543PIH4_9ACTN</name>
<dbReference type="SUPFAM" id="SSF161098">
    <property type="entry name" value="MetI-like"/>
    <property type="match status" value="1"/>
</dbReference>
<feature type="transmembrane region" description="Helical" evidence="7">
    <location>
        <begin position="236"/>
        <end position="261"/>
    </location>
</feature>
<evidence type="ECO:0000256" key="5">
    <source>
        <dbReference type="ARBA" id="ARBA00022989"/>
    </source>
</evidence>
<feature type="transmembrane region" description="Helical" evidence="7">
    <location>
        <begin position="101"/>
        <end position="122"/>
    </location>
</feature>
<dbReference type="PANTHER" id="PTHR43163:SF6">
    <property type="entry name" value="DIPEPTIDE TRANSPORT SYSTEM PERMEASE PROTEIN DPPB-RELATED"/>
    <property type="match status" value="1"/>
</dbReference>
<comment type="caution">
    <text evidence="9">The sequence shown here is derived from an EMBL/GenBank/DDBJ whole genome shotgun (WGS) entry which is preliminary data.</text>
</comment>
<dbReference type="AlphaFoldDB" id="A0A543PIH4"/>
<evidence type="ECO:0000256" key="7">
    <source>
        <dbReference type="RuleBase" id="RU363032"/>
    </source>
</evidence>
<dbReference type="EMBL" id="VFQE01000001">
    <property type="protein sequence ID" value="TQN43880.1"/>
    <property type="molecule type" value="Genomic_DNA"/>
</dbReference>
<evidence type="ECO:0000259" key="8">
    <source>
        <dbReference type="PROSITE" id="PS50928"/>
    </source>
</evidence>
<dbReference type="InterPro" id="IPR045621">
    <property type="entry name" value="BPD_transp_1_N"/>
</dbReference>
<feature type="domain" description="ABC transmembrane type-1" evidence="8">
    <location>
        <begin position="95"/>
        <end position="300"/>
    </location>
</feature>
<dbReference type="PROSITE" id="PS50928">
    <property type="entry name" value="ABC_TM1"/>
    <property type="match status" value="1"/>
</dbReference>
<evidence type="ECO:0000256" key="1">
    <source>
        <dbReference type="ARBA" id="ARBA00004651"/>
    </source>
</evidence>
<dbReference type="Proteomes" id="UP000319865">
    <property type="component" value="Unassembled WGS sequence"/>
</dbReference>
<sequence>MGSYLLRRLGTSALVLLLASIVVFVGVRALPGDAALALAGEERDPAALEEIREKYGLNDPVPVQYLRYIGNSLQGDLGSSTRTGADVSEVILDRLPVTLELALLSLLVALLIGIPAGILAALRRGSWIDNVSNGFGLLGLSIPNFWLGLVLILVVSVQLDLLPASGYVPFLEDPIENLKRMILPAIVLGTGLSAVLMRQMRSAMLETISADYVRTARSKGLSERQVVLVHALRNSLITVVTVLGLQLGALISGAVITEQIFVIPGFGKLIVDGVFTRDYPVIQGVALVTVFGYVVVNLLVDLSYSFLNPRIRVGGGAS</sequence>
<evidence type="ECO:0000256" key="2">
    <source>
        <dbReference type="ARBA" id="ARBA00022448"/>
    </source>
</evidence>
<dbReference type="PANTHER" id="PTHR43163">
    <property type="entry name" value="DIPEPTIDE TRANSPORT SYSTEM PERMEASE PROTEIN DPPB-RELATED"/>
    <property type="match status" value="1"/>
</dbReference>
<dbReference type="Pfam" id="PF19300">
    <property type="entry name" value="BPD_transp_1_N"/>
    <property type="match status" value="1"/>
</dbReference>
<reference evidence="9 10" key="1">
    <citation type="submission" date="2019-06" db="EMBL/GenBank/DDBJ databases">
        <title>Sequencing the genomes of 1000 actinobacteria strains.</title>
        <authorList>
            <person name="Klenk H.-P."/>
        </authorList>
    </citation>
    <scope>NUCLEOTIDE SEQUENCE [LARGE SCALE GENOMIC DNA]</scope>
    <source>
        <strain evidence="9 10">DSM 46837</strain>
    </source>
</reference>
<evidence type="ECO:0000256" key="4">
    <source>
        <dbReference type="ARBA" id="ARBA00022692"/>
    </source>
</evidence>
<keyword evidence="2 7" id="KW-0813">Transport</keyword>
<accession>A0A543PIH4</accession>
<dbReference type="InterPro" id="IPR035906">
    <property type="entry name" value="MetI-like_sf"/>
</dbReference>
<comment type="subcellular location">
    <subcellularLocation>
        <location evidence="1 7">Cell membrane</location>
        <topology evidence="1 7">Multi-pass membrane protein</topology>
    </subcellularLocation>
</comment>
<dbReference type="OrthoDB" id="147688at2"/>
<keyword evidence="6 7" id="KW-0472">Membrane</keyword>
<feature type="transmembrane region" description="Helical" evidence="7">
    <location>
        <begin position="281"/>
        <end position="300"/>
    </location>
</feature>
<dbReference type="Pfam" id="PF00528">
    <property type="entry name" value="BPD_transp_1"/>
    <property type="match status" value="1"/>
</dbReference>
<dbReference type="Gene3D" id="1.10.3720.10">
    <property type="entry name" value="MetI-like"/>
    <property type="match status" value="1"/>
</dbReference>
<keyword evidence="4 7" id="KW-0812">Transmembrane</keyword>
<dbReference type="GO" id="GO:0071916">
    <property type="term" value="F:dipeptide transmembrane transporter activity"/>
    <property type="evidence" value="ECO:0007669"/>
    <property type="project" value="TreeGrafter"/>
</dbReference>
<feature type="transmembrane region" description="Helical" evidence="7">
    <location>
        <begin position="178"/>
        <end position="197"/>
    </location>
</feature>
<keyword evidence="5 7" id="KW-1133">Transmembrane helix</keyword>
<evidence type="ECO:0000313" key="9">
    <source>
        <dbReference type="EMBL" id="TQN43880.1"/>
    </source>
</evidence>
<protein>
    <submittedName>
        <fullName evidence="9">Peptide/nickel transport system permease protein</fullName>
    </submittedName>
</protein>
<keyword evidence="3" id="KW-1003">Cell membrane</keyword>
<evidence type="ECO:0000313" key="10">
    <source>
        <dbReference type="Proteomes" id="UP000319865"/>
    </source>
</evidence>
<proteinExistence type="inferred from homology"/>
<dbReference type="RefSeq" id="WP_142026319.1">
    <property type="nucleotide sequence ID" value="NZ_VFQE01000001.1"/>
</dbReference>
<dbReference type="CDD" id="cd06261">
    <property type="entry name" value="TM_PBP2"/>
    <property type="match status" value="1"/>
</dbReference>
<dbReference type="GO" id="GO:0005886">
    <property type="term" value="C:plasma membrane"/>
    <property type="evidence" value="ECO:0007669"/>
    <property type="project" value="UniProtKB-SubCell"/>
</dbReference>
<organism evidence="9 10">
    <name type="scientific">Blastococcus colisei</name>
    <dbReference type="NCBI Taxonomy" id="1564162"/>
    <lineage>
        <taxon>Bacteria</taxon>
        <taxon>Bacillati</taxon>
        <taxon>Actinomycetota</taxon>
        <taxon>Actinomycetes</taxon>
        <taxon>Geodermatophilales</taxon>
        <taxon>Geodermatophilaceae</taxon>
        <taxon>Blastococcus</taxon>
    </lineage>
</organism>